<keyword evidence="2" id="KW-1185">Reference proteome</keyword>
<dbReference type="Proteomes" id="UP000014400">
    <property type="component" value="Unassembled WGS sequence"/>
</dbReference>
<protein>
    <submittedName>
        <fullName evidence="1">Uncharacterized protein</fullName>
    </submittedName>
</protein>
<dbReference type="AlphaFoldDB" id="S3BIA3"/>
<accession>S3BIA3</accession>
<dbReference type="RefSeq" id="WP_016473753.1">
    <property type="nucleotide sequence ID" value="NZ_KE150480.1"/>
</dbReference>
<name>S3BIA3_9BURK</name>
<evidence type="ECO:0000313" key="1">
    <source>
        <dbReference type="EMBL" id="EPE01034.1"/>
    </source>
</evidence>
<reference evidence="1 2" key="1">
    <citation type="submission" date="2013-04" db="EMBL/GenBank/DDBJ databases">
        <title>The Genome Sequence of Sutterella wadsworthensis HGA0223.</title>
        <authorList>
            <consortium name="The Broad Institute Genomics Platform"/>
            <person name="Earl A."/>
            <person name="Ward D."/>
            <person name="Feldgarden M."/>
            <person name="Gevers D."/>
            <person name="Schmidt T.M."/>
            <person name="Dover J."/>
            <person name="Dai D."/>
            <person name="Walker B."/>
            <person name="Young S."/>
            <person name="Zeng Q."/>
            <person name="Gargeya S."/>
            <person name="Fitzgerald M."/>
            <person name="Haas B."/>
            <person name="Abouelleil A."/>
            <person name="Allen A.W."/>
            <person name="Alvarado L."/>
            <person name="Arachchi H.M."/>
            <person name="Berlin A.M."/>
            <person name="Chapman S.B."/>
            <person name="Gainer-Dewar J."/>
            <person name="Goldberg J."/>
            <person name="Griggs A."/>
            <person name="Gujja S."/>
            <person name="Hansen M."/>
            <person name="Howarth C."/>
            <person name="Imamovic A."/>
            <person name="Ireland A."/>
            <person name="Larimer J."/>
            <person name="McCowan C."/>
            <person name="Murphy C."/>
            <person name="Pearson M."/>
            <person name="Poon T.W."/>
            <person name="Priest M."/>
            <person name="Roberts A."/>
            <person name="Saif S."/>
            <person name="Shea T."/>
            <person name="Sisk P."/>
            <person name="Sykes S."/>
            <person name="Wortman J."/>
            <person name="Nusbaum C."/>
            <person name="Birren B."/>
        </authorList>
    </citation>
    <scope>NUCLEOTIDE SEQUENCE [LARGE SCALE GENOMIC DNA]</scope>
    <source>
        <strain evidence="1 2">HGA0223</strain>
    </source>
</reference>
<proteinExistence type="predicted"/>
<sequence>MSALATLLIAALSKDHTDAVDVLERRSAFQMHFFYSPCFQSCCRRFKSRAALVGVRDGERGMGEEKMEGCNCIWQPGA</sequence>
<gene>
    <name evidence="1" type="ORF">HMPREF1476_00343</name>
</gene>
<organism evidence="1 2">
    <name type="scientific">Sutterella wadsworthensis HGA0223</name>
    <dbReference type="NCBI Taxonomy" id="1203554"/>
    <lineage>
        <taxon>Bacteria</taxon>
        <taxon>Pseudomonadati</taxon>
        <taxon>Pseudomonadota</taxon>
        <taxon>Betaproteobacteria</taxon>
        <taxon>Burkholderiales</taxon>
        <taxon>Sutterellaceae</taxon>
        <taxon>Sutterella</taxon>
    </lineage>
</organism>
<dbReference type="HOGENOM" id="CLU_2620755_0_0_4"/>
<evidence type="ECO:0000313" key="2">
    <source>
        <dbReference type="Proteomes" id="UP000014400"/>
    </source>
</evidence>
<dbReference type="PATRIC" id="fig|1203554.3.peg.315"/>
<dbReference type="EMBL" id="ATCF01000005">
    <property type="protein sequence ID" value="EPE01034.1"/>
    <property type="molecule type" value="Genomic_DNA"/>
</dbReference>
<comment type="caution">
    <text evidence="1">The sequence shown here is derived from an EMBL/GenBank/DDBJ whole genome shotgun (WGS) entry which is preliminary data.</text>
</comment>